<keyword evidence="13 17" id="KW-0830">Ubiquinone</keyword>
<dbReference type="PANTHER" id="PTHR43507:SF20">
    <property type="entry name" value="NADH-UBIQUINONE OXIDOREDUCTASE CHAIN 4"/>
    <property type="match status" value="1"/>
</dbReference>
<proteinExistence type="inferred from homology"/>
<comment type="similarity">
    <text evidence="3 17">Belongs to the complex I subunit 4 family.</text>
</comment>
<comment type="function">
    <text evidence="1">Core subunit of the mitochondrial membrane respiratory chain NADH dehydrogenase (Complex I) that is believed to belong to the minimal assembly required for catalysis. Complex I functions in the transfer of electrons from NADH to the respiratory chain. The immediate electron acceptor for the enzyme is believed to be ubiquinone.</text>
</comment>
<protein>
    <recommendedName>
        <fullName evidence="5 17">NADH-ubiquinone oxidoreductase chain 4</fullName>
        <ecNumber evidence="4 17">7.1.1.2</ecNumber>
    </recommendedName>
</protein>
<geneLocation type="mitochondrion" evidence="20"/>
<dbReference type="EMBL" id="HQ849827">
    <property type="protein sequence ID" value="ADW41359.1"/>
    <property type="molecule type" value="Genomic_DNA"/>
</dbReference>
<feature type="transmembrane region" description="Helical" evidence="17">
    <location>
        <begin position="182"/>
        <end position="204"/>
    </location>
</feature>
<evidence type="ECO:0000256" key="16">
    <source>
        <dbReference type="ARBA" id="ARBA00049551"/>
    </source>
</evidence>
<dbReference type="Pfam" id="PF00361">
    <property type="entry name" value="Proton_antipo_M"/>
    <property type="match status" value="1"/>
</dbReference>
<evidence type="ECO:0000256" key="1">
    <source>
        <dbReference type="ARBA" id="ARBA00003257"/>
    </source>
</evidence>
<comment type="catalytic activity">
    <reaction evidence="16 17">
        <text>a ubiquinone + NADH + 5 H(+)(in) = a ubiquinol + NAD(+) + 4 H(+)(out)</text>
        <dbReference type="Rhea" id="RHEA:29091"/>
        <dbReference type="Rhea" id="RHEA-COMP:9565"/>
        <dbReference type="Rhea" id="RHEA-COMP:9566"/>
        <dbReference type="ChEBI" id="CHEBI:15378"/>
        <dbReference type="ChEBI" id="CHEBI:16389"/>
        <dbReference type="ChEBI" id="CHEBI:17976"/>
        <dbReference type="ChEBI" id="CHEBI:57540"/>
        <dbReference type="ChEBI" id="CHEBI:57945"/>
        <dbReference type="EC" id="7.1.1.2"/>
    </reaction>
</comment>
<keyword evidence="11 17" id="KW-1133">Transmembrane helix</keyword>
<organism evidence="20">
    <name type="scientific">Drosophila kanekoi</name>
    <name type="common">Fruit fly</name>
    <dbReference type="NCBI Taxonomy" id="50033"/>
    <lineage>
        <taxon>Eukaryota</taxon>
        <taxon>Metazoa</taxon>
        <taxon>Ecdysozoa</taxon>
        <taxon>Arthropoda</taxon>
        <taxon>Hexapoda</taxon>
        <taxon>Insecta</taxon>
        <taxon>Pterygota</taxon>
        <taxon>Neoptera</taxon>
        <taxon>Endopterygota</taxon>
        <taxon>Diptera</taxon>
        <taxon>Brachycera</taxon>
        <taxon>Muscomorpha</taxon>
        <taxon>Ephydroidea</taxon>
        <taxon>Drosophilidae</taxon>
        <taxon>Drosophila</taxon>
    </lineage>
</organism>
<keyword evidence="6 17" id="KW-0813">Transport</keyword>
<dbReference type="PANTHER" id="PTHR43507">
    <property type="entry name" value="NADH-UBIQUINONE OXIDOREDUCTASE CHAIN 4"/>
    <property type="match status" value="1"/>
</dbReference>
<keyword evidence="15 17" id="KW-0472">Membrane</keyword>
<dbReference type="GO" id="GO:0031966">
    <property type="term" value="C:mitochondrial membrane"/>
    <property type="evidence" value="ECO:0007669"/>
    <property type="project" value="UniProtKB-SubCell"/>
</dbReference>
<feature type="domain" description="NADH:quinone oxidoreductase/Mrp antiporter transmembrane" evidence="18">
    <location>
        <begin position="106"/>
        <end position="391"/>
    </location>
</feature>
<dbReference type="InterPro" id="IPR000260">
    <property type="entry name" value="NADH4_N"/>
</dbReference>
<feature type="transmembrane region" description="Helical" evidence="17">
    <location>
        <begin position="376"/>
        <end position="399"/>
    </location>
</feature>
<evidence type="ECO:0000256" key="12">
    <source>
        <dbReference type="ARBA" id="ARBA00023027"/>
    </source>
</evidence>
<evidence type="ECO:0000256" key="11">
    <source>
        <dbReference type="ARBA" id="ARBA00022989"/>
    </source>
</evidence>
<feature type="transmembrane region" description="Helical" evidence="17">
    <location>
        <begin position="335"/>
        <end position="356"/>
    </location>
</feature>
<accession>A0A509YST5</accession>
<evidence type="ECO:0000256" key="13">
    <source>
        <dbReference type="ARBA" id="ARBA00023075"/>
    </source>
</evidence>
<feature type="transmembrane region" description="Helical" evidence="17">
    <location>
        <begin position="139"/>
        <end position="162"/>
    </location>
</feature>
<dbReference type="EC" id="7.1.1.2" evidence="4 17"/>
<feature type="transmembrane region" description="Helical" evidence="17">
    <location>
        <begin position="56"/>
        <end position="75"/>
    </location>
</feature>
<keyword evidence="14 17" id="KW-0496">Mitochondrion</keyword>
<evidence type="ECO:0000256" key="9">
    <source>
        <dbReference type="ARBA" id="ARBA00022967"/>
    </source>
</evidence>
<dbReference type="InterPro" id="IPR003918">
    <property type="entry name" value="NADH_UbQ_OxRdtase"/>
</dbReference>
<evidence type="ECO:0000256" key="10">
    <source>
        <dbReference type="ARBA" id="ARBA00022982"/>
    </source>
</evidence>
<feature type="transmembrane region" description="Helical" evidence="17">
    <location>
        <begin position="110"/>
        <end position="132"/>
    </location>
</feature>
<dbReference type="Pfam" id="PF01059">
    <property type="entry name" value="Oxidored_q5_N"/>
    <property type="match status" value="1"/>
</dbReference>
<reference evidence="20" key="1">
    <citation type="submission" date="2010-12" db="EMBL/GenBank/DDBJ databases">
        <title>Molecular phylogeny of the Drosophila virilis species group inferred from complete mitochondrial DNA sequences.</title>
        <authorList>
            <person name="Spicer G.S."/>
            <person name="Mendez I."/>
        </authorList>
    </citation>
    <scope>NUCLEOTIDE SEQUENCE</scope>
    <source>
        <strain evidence="20">15010-1061.00</strain>
    </source>
</reference>
<dbReference type="PRINTS" id="PR01437">
    <property type="entry name" value="NUOXDRDTASE4"/>
</dbReference>
<dbReference type="AlphaFoldDB" id="A0A509YST5"/>
<keyword evidence="8 17" id="KW-0812">Transmembrane</keyword>
<feature type="transmembrane region" description="Helical" evidence="17">
    <location>
        <begin position="301"/>
        <end position="323"/>
    </location>
</feature>
<feature type="transmembrane region" description="Helical" evidence="17">
    <location>
        <begin position="7"/>
        <end position="36"/>
    </location>
</feature>
<sequence>MLKLTFFLLFLLPLCFINSMFWMVQVLLFFISFLFLLMNNFMNYWMNISYFLGCDMLSYGLILLSLWICSLMLMASESVYKYNNYKNLFLLNVIMLLLLLVLTFSSMNLFMFYLFFESSLIPTLFLILGWGYQPERLQAGIYLLFYTLLVSLPMLIGIFYLMNKMGTMNFYLMNNYMFNYDLLYFCMMCAFLVKMPMFLVHLWLPKAHVEAPVSGSMILAGIMLKLGGYGMLRVLSILQVMNLKYSFIWISISLVGGVLVSFVCLRQTDLKALIAYSSVAHMSIVLAGLLTMSYWGLCGSYSLMIAHGLCSSGLFCLANVSYERLGSRSLLINKGLLNFMPAMALWWFLLSSANMAAPPTLNLLGEISLLNSIVSWSWVSMIMLSFLSFFSAAYTLYLYSFSQHGKIFSGVYSFSSGKVREYLLMMLHWLPLNLLIMKSDMCLLWL</sequence>
<comment type="subcellular location">
    <subcellularLocation>
        <location evidence="2 17">Mitochondrion membrane</location>
        <topology evidence="2 17">Multi-pass membrane protein</topology>
    </subcellularLocation>
</comment>
<evidence type="ECO:0000256" key="7">
    <source>
        <dbReference type="ARBA" id="ARBA00022660"/>
    </source>
</evidence>
<evidence type="ECO:0000259" key="18">
    <source>
        <dbReference type="Pfam" id="PF00361"/>
    </source>
</evidence>
<evidence type="ECO:0000259" key="19">
    <source>
        <dbReference type="Pfam" id="PF01059"/>
    </source>
</evidence>
<feature type="transmembrane region" description="Helical" evidence="17">
    <location>
        <begin position="216"/>
        <end position="241"/>
    </location>
</feature>
<evidence type="ECO:0000256" key="5">
    <source>
        <dbReference type="ARBA" id="ARBA00021006"/>
    </source>
</evidence>
<feature type="transmembrane region" description="Helical" evidence="17">
    <location>
        <begin position="247"/>
        <end position="265"/>
    </location>
</feature>
<dbReference type="GO" id="GO:0003954">
    <property type="term" value="F:NADH dehydrogenase activity"/>
    <property type="evidence" value="ECO:0007669"/>
    <property type="project" value="TreeGrafter"/>
</dbReference>
<keyword evidence="10 17" id="KW-0249">Electron transport</keyword>
<feature type="transmembrane region" description="Helical" evidence="17">
    <location>
        <begin position="87"/>
        <end position="104"/>
    </location>
</feature>
<evidence type="ECO:0000256" key="6">
    <source>
        <dbReference type="ARBA" id="ARBA00022448"/>
    </source>
</evidence>
<gene>
    <name evidence="20" type="primary">ND4</name>
</gene>
<evidence type="ECO:0000256" key="8">
    <source>
        <dbReference type="ARBA" id="ARBA00022692"/>
    </source>
</evidence>
<feature type="transmembrane region" description="Helical" evidence="17">
    <location>
        <begin position="272"/>
        <end position="295"/>
    </location>
</feature>
<keyword evidence="9" id="KW-1278">Translocase</keyword>
<evidence type="ECO:0000256" key="17">
    <source>
        <dbReference type="RuleBase" id="RU003297"/>
    </source>
</evidence>
<dbReference type="InterPro" id="IPR001750">
    <property type="entry name" value="ND/Mrp_TM"/>
</dbReference>
<evidence type="ECO:0000256" key="4">
    <source>
        <dbReference type="ARBA" id="ARBA00012944"/>
    </source>
</evidence>
<dbReference type="GO" id="GO:0048039">
    <property type="term" value="F:ubiquinone binding"/>
    <property type="evidence" value="ECO:0007669"/>
    <property type="project" value="TreeGrafter"/>
</dbReference>
<keyword evidence="7 17" id="KW-0679">Respiratory chain</keyword>
<evidence type="ECO:0000256" key="2">
    <source>
        <dbReference type="ARBA" id="ARBA00004225"/>
    </source>
</evidence>
<dbReference type="GO" id="GO:0015990">
    <property type="term" value="P:electron transport coupled proton transport"/>
    <property type="evidence" value="ECO:0007669"/>
    <property type="project" value="TreeGrafter"/>
</dbReference>
<evidence type="ECO:0000313" key="20">
    <source>
        <dbReference type="EMBL" id="ADW41359.1"/>
    </source>
</evidence>
<evidence type="ECO:0000256" key="15">
    <source>
        <dbReference type="ARBA" id="ARBA00023136"/>
    </source>
</evidence>
<dbReference type="GO" id="GO:0008137">
    <property type="term" value="F:NADH dehydrogenase (ubiquinone) activity"/>
    <property type="evidence" value="ECO:0007669"/>
    <property type="project" value="UniProtKB-UniRule"/>
</dbReference>
<dbReference type="GO" id="GO:0042773">
    <property type="term" value="P:ATP synthesis coupled electron transport"/>
    <property type="evidence" value="ECO:0007669"/>
    <property type="project" value="InterPro"/>
</dbReference>
<name>A0A509YST5_DROKA</name>
<comment type="function">
    <text evidence="17">Core subunit of the mitochondrial membrane respiratory chain NADH dehydrogenase (Complex I) which catalyzes electron transfer from NADH through the respiratory chain, using ubiquinone as an electron acceptor. Essential for the catalytic activity and assembly of complex I.</text>
</comment>
<evidence type="ECO:0000256" key="14">
    <source>
        <dbReference type="ARBA" id="ARBA00023128"/>
    </source>
</evidence>
<feature type="domain" description="NADH:ubiquinone oxidoreductase chain 4 N-terminal" evidence="19">
    <location>
        <begin position="1"/>
        <end position="103"/>
    </location>
</feature>
<evidence type="ECO:0000256" key="3">
    <source>
        <dbReference type="ARBA" id="ARBA00009025"/>
    </source>
</evidence>
<keyword evidence="12 17" id="KW-0520">NAD</keyword>